<dbReference type="InterPro" id="IPR018376">
    <property type="entry name" value="Enoyl-CoA_hyd/isom_CS"/>
</dbReference>
<reference evidence="5" key="2">
    <citation type="submission" date="2018-10" db="EMBL/GenBank/DDBJ databases">
        <title>De novo assembly of a Great Dane genome.</title>
        <authorList>
            <person name="Kidd J.M."/>
            <person name="Pendleton A.L."/>
            <person name="Shen F."/>
            <person name="Emery S."/>
        </authorList>
    </citation>
    <scope>NUCLEOTIDE SEQUENCE [LARGE SCALE GENOMIC DNA]</scope>
    <source>
        <strain evidence="5">Great Dane</strain>
    </source>
</reference>
<dbReference type="Gene3D" id="3.90.226.10">
    <property type="entry name" value="2-enoyl-CoA Hydratase, Chain A, domain 1"/>
    <property type="match status" value="1"/>
</dbReference>
<dbReference type="InterPro" id="IPR029045">
    <property type="entry name" value="ClpP/crotonase-like_dom_sf"/>
</dbReference>
<organism evidence="5 7">
    <name type="scientific">Canis lupus familiaris</name>
    <name type="common">Dog</name>
    <name type="synonym">Canis familiaris</name>
    <dbReference type="NCBI Taxonomy" id="9615"/>
    <lineage>
        <taxon>Eukaryota</taxon>
        <taxon>Metazoa</taxon>
        <taxon>Chordata</taxon>
        <taxon>Craniata</taxon>
        <taxon>Vertebrata</taxon>
        <taxon>Euteleostomi</taxon>
        <taxon>Mammalia</taxon>
        <taxon>Eutheria</taxon>
        <taxon>Laurasiatheria</taxon>
        <taxon>Carnivora</taxon>
        <taxon>Caniformia</taxon>
        <taxon>Canidae</taxon>
        <taxon>Canis</taxon>
    </lineage>
</organism>
<dbReference type="PANTHER" id="PTHR43149:SF1">
    <property type="entry name" value="DELTA(3,5)-DELTA(2,4)-DIENOYL-COA ISOMERASE, MITOCHONDRIAL"/>
    <property type="match status" value="1"/>
</dbReference>
<dbReference type="Proteomes" id="UP000694542">
    <property type="component" value="Chromosome 1"/>
</dbReference>
<dbReference type="OrthoDB" id="8693905at2759"/>
<comment type="similarity">
    <text evidence="1 2">Belongs to the enoyl-CoA hydratase/isomerase family.</text>
</comment>
<name>A0A8C0S6G9_CANLF</name>
<feature type="transmembrane region" description="Helical" evidence="3">
    <location>
        <begin position="358"/>
        <end position="376"/>
    </location>
</feature>
<evidence type="ECO:0000256" key="2">
    <source>
        <dbReference type="RuleBase" id="RU003707"/>
    </source>
</evidence>
<dbReference type="InterPro" id="IPR001753">
    <property type="entry name" value="Enoyl-CoA_hydra/iso"/>
</dbReference>
<reference evidence="4 6" key="1">
    <citation type="journal article" date="2005" name="Nature">
        <title>Genome sequence, comparative analysis and haplotype structure of the domestic dog.</title>
        <authorList>
            <consortium name="Broad Sequencing Platform"/>
            <person name="Lindblad-Toh K."/>
            <person name="Wade C.M."/>
            <person name="Mikkelsen T.S."/>
            <person name="Karlsson E.K."/>
            <person name="Jaffe D.B."/>
            <person name="Kamal M."/>
            <person name="Clamp M."/>
            <person name="Chang J.L."/>
            <person name="Kulbokas E.J. III"/>
            <person name="Zody M.C."/>
            <person name="Mauceli E."/>
            <person name="Xie X."/>
            <person name="Breen M."/>
            <person name="Wayne R.K."/>
            <person name="Ostrander E.A."/>
            <person name="Ponting C.P."/>
            <person name="Galibert F."/>
            <person name="Smith D.R."/>
            <person name="DeJong P.J."/>
            <person name="Kirkness E."/>
            <person name="Alvarez P."/>
            <person name="Biagi T."/>
            <person name="Brockman W."/>
            <person name="Butler J."/>
            <person name="Chin C.W."/>
            <person name="Cook A."/>
            <person name="Cuff J."/>
            <person name="Daly M.J."/>
            <person name="DeCaprio D."/>
            <person name="Gnerre S."/>
            <person name="Grabherr M."/>
            <person name="Kellis M."/>
            <person name="Kleber M."/>
            <person name="Bardeleben C."/>
            <person name="Goodstadt L."/>
            <person name="Heger A."/>
            <person name="Hitte C."/>
            <person name="Kim L."/>
            <person name="Koepfli K.P."/>
            <person name="Parker H.G."/>
            <person name="Pollinger J.P."/>
            <person name="Searle S.M."/>
            <person name="Sutter N.B."/>
            <person name="Thomas R."/>
            <person name="Webber C."/>
            <person name="Baldwin J."/>
            <person name="Abebe A."/>
            <person name="Abouelleil A."/>
            <person name="Aftuck L."/>
            <person name="Ait-Zahra M."/>
            <person name="Aldredge T."/>
            <person name="Allen N."/>
            <person name="An P."/>
            <person name="Anderson S."/>
            <person name="Antoine C."/>
            <person name="Arachchi H."/>
            <person name="Aslam A."/>
            <person name="Ayotte L."/>
            <person name="Bachantsang P."/>
            <person name="Barry A."/>
            <person name="Bayul T."/>
            <person name="Benamara M."/>
            <person name="Berlin A."/>
            <person name="Bessette D."/>
            <person name="Blitshteyn B."/>
            <person name="Bloom T."/>
            <person name="Blye J."/>
            <person name="Boguslavskiy L."/>
            <person name="Bonnet C."/>
            <person name="Boukhgalter B."/>
            <person name="Brown A."/>
            <person name="Cahill P."/>
            <person name="Calixte N."/>
            <person name="Camarata J."/>
            <person name="Cheshatsang Y."/>
            <person name="Chu J."/>
            <person name="Citroen M."/>
            <person name="Collymore A."/>
            <person name="Cooke P."/>
            <person name="Dawoe T."/>
            <person name="Daza R."/>
            <person name="Decktor K."/>
            <person name="DeGray S."/>
            <person name="Dhargay N."/>
            <person name="Dooley K."/>
            <person name="Dooley K."/>
            <person name="Dorje P."/>
            <person name="Dorjee K."/>
            <person name="Dorris L."/>
            <person name="Duffey N."/>
            <person name="Dupes A."/>
            <person name="Egbiremolen O."/>
            <person name="Elong R."/>
            <person name="Falk J."/>
            <person name="Farina A."/>
            <person name="Faro S."/>
            <person name="Ferguson D."/>
            <person name="Ferreira P."/>
            <person name="Fisher S."/>
            <person name="FitzGerald M."/>
            <person name="Foley K."/>
            <person name="Foley C."/>
            <person name="Franke A."/>
            <person name="Friedrich D."/>
            <person name="Gage D."/>
            <person name="Garber M."/>
            <person name="Gearin G."/>
            <person name="Giannoukos G."/>
            <person name="Goode T."/>
            <person name="Goyette A."/>
            <person name="Graham J."/>
            <person name="Grandbois E."/>
            <person name="Gyaltsen K."/>
            <person name="Hafez N."/>
            <person name="Hagopian D."/>
            <person name="Hagos B."/>
            <person name="Hall J."/>
            <person name="Healy C."/>
            <person name="Hegarty R."/>
            <person name="Honan T."/>
            <person name="Horn A."/>
            <person name="Houde N."/>
            <person name="Hughes L."/>
            <person name="Hunnicutt L."/>
            <person name="Husby M."/>
            <person name="Jester B."/>
            <person name="Jones C."/>
            <person name="Kamat A."/>
            <person name="Kanga B."/>
            <person name="Kells C."/>
            <person name="Khazanovich D."/>
            <person name="Kieu A.C."/>
            <person name="Kisner P."/>
            <person name="Kumar M."/>
            <person name="Lance K."/>
            <person name="Landers T."/>
            <person name="Lara M."/>
            <person name="Lee W."/>
            <person name="Leger J.P."/>
            <person name="Lennon N."/>
            <person name="Leuper L."/>
            <person name="LeVine S."/>
            <person name="Liu J."/>
            <person name="Liu X."/>
            <person name="Lokyitsang Y."/>
            <person name="Lokyitsang T."/>
            <person name="Lui A."/>
            <person name="Macdonald J."/>
            <person name="Major J."/>
            <person name="Marabella R."/>
            <person name="Maru K."/>
            <person name="Matthews C."/>
            <person name="McDonough S."/>
            <person name="Mehta T."/>
            <person name="Meldrim J."/>
            <person name="Melnikov A."/>
            <person name="Meneus L."/>
            <person name="Mihalev A."/>
            <person name="Mihova T."/>
            <person name="Miller K."/>
            <person name="Mittelman R."/>
            <person name="Mlenga V."/>
            <person name="Mulrain L."/>
            <person name="Munson G."/>
            <person name="Navidi A."/>
            <person name="Naylor J."/>
            <person name="Nguyen T."/>
            <person name="Nguyen N."/>
            <person name="Nguyen C."/>
            <person name="Nguyen T."/>
            <person name="Nicol R."/>
            <person name="Norbu N."/>
            <person name="Norbu C."/>
            <person name="Novod N."/>
            <person name="Nyima T."/>
            <person name="Olandt P."/>
            <person name="O'Neill B."/>
            <person name="O'Neill K."/>
            <person name="Osman S."/>
            <person name="Oyono L."/>
            <person name="Patti C."/>
            <person name="Perrin D."/>
            <person name="Phunkhang P."/>
            <person name="Pierre F."/>
            <person name="Priest M."/>
            <person name="Rachupka A."/>
            <person name="Raghuraman S."/>
            <person name="Rameau R."/>
            <person name="Ray V."/>
            <person name="Raymond C."/>
            <person name="Rege F."/>
            <person name="Rise C."/>
            <person name="Rogers J."/>
            <person name="Rogov P."/>
            <person name="Sahalie J."/>
            <person name="Settipalli S."/>
            <person name="Sharpe T."/>
            <person name="Shea T."/>
            <person name="Sheehan M."/>
            <person name="Sherpa N."/>
            <person name="Shi J."/>
            <person name="Shih D."/>
            <person name="Sloan J."/>
            <person name="Smith C."/>
            <person name="Sparrow T."/>
            <person name="Stalker J."/>
            <person name="Stange-Thomann N."/>
            <person name="Stavropoulos S."/>
            <person name="Stone C."/>
            <person name="Stone S."/>
            <person name="Sykes S."/>
            <person name="Tchuinga P."/>
            <person name="Tenzing P."/>
            <person name="Tesfaye S."/>
            <person name="Thoulutsang D."/>
            <person name="Thoulutsang Y."/>
            <person name="Topham K."/>
            <person name="Topping I."/>
            <person name="Tsamla T."/>
            <person name="Vassiliev H."/>
            <person name="Venkataraman V."/>
            <person name="Vo A."/>
            <person name="Wangchuk T."/>
            <person name="Wangdi T."/>
            <person name="Weiand M."/>
            <person name="Wilkinson J."/>
            <person name="Wilson A."/>
            <person name="Yadav S."/>
            <person name="Yang S."/>
            <person name="Yang X."/>
            <person name="Young G."/>
            <person name="Yu Q."/>
            <person name="Zainoun J."/>
            <person name="Zembek L."/>
            <person name="Zimmer A."/>
            <person name="Lander E.S."/>
        </authorList>
    </citation>
    <scope>NUCLEOTIDE SEQUENCE [LARGE SCALE GENOMIC DNA]</scope>
    <source>
        <strain evidence="4">Boxer</strain>
    </source>
</reference>
<dbReference type="AlphaFoldDB" id="A0A8C0S6G9"/>
<dbReference type="InterPro" id="IPR045002">
    <property type="entry name" value="Ech1-like"/>
</dbReference>
<dbReference type="Ensembl" id="ENSCAFT00040019290.1">
    <property type="protein sequence ID" value="ENSCAFP00040016737.1"/>
    <property type="gene ID" value="ENSCAFG00040010418.1"/>
</dbReference>
<dbReference type="Ensembl" id="ENSCAFT00000109494.1">
    <property type="protein sequence ID" value="ENSCAFP00000069173.1"/>
    <property type="gene ID" value="ENSCAFG00000005874.6"/>
</dbReference>
<dbReference type="FunFam" id="3.90.226.10:FF:000192">
    <property type="entry name" value="Predicted protein"/>
    <property type="match status" value="1"/>
</dbReference>
<evidence type="ECO:0000313" key="6">
    <source>
        <dbReference type="Proteomes" id="UP000002254"/>
    </source>
</evidence>
<gene>
    <name evidence="5" type="primary">LOC119876011</name>
    <name evidence="4" type="synonym">MAP4K1</name>
</gene>
<evidence type="ECO:0000313" key="5">
    <source>
        <dbReference type="Ensembl" id="ENSCAFP00040016737.1"/>
    </source>
</evidence>
<dbReference type="PROSITE" id="PS00166">
    <property type="entry name" value="ENOYL_COA_HYDRATASE"/>
    <property type="match status" value="1"/>
</dbReference>
<evidence type="ECO:0000313" key="7">
    <source>
        <dbReference type="Proteomes" id="UP000694542"/>
    </source>
</evidence>
<proteinExistence type="inferred from homology"/>
<keyword evidence="3" id="KW-0812">Transmembrane</keyword>
<dbReference type="SUPFAM" id="SSF52096">
    <property type="entry name" value="ClpP/crotonase"/>
    <property type="match status" value="1"/>
</dbReference>
<sequence length="389" mass="42599">MVASYPPPWLFPVCRASSASSWVAMAAAMAASRSLRDLLMRRLVAPTPQGLSLCLRPLSSAAQDEASTAAPREAPGHSYESLRVTAAQKHILHVQLNRPEKRNAMNKAFWREMVECFNKIAQDPDCRAVVISGAGKVFTAGIDLMDMASEILQPQGDDVARISWNLRNLITRYQETFSVIEKCPKPVIAAIHGACIGAGVDLITACDIRYCAQDAFFQVEEDKVMVLMDGSLKLVTPEGAPVPGLRTPEIPMTEAVEAVAMVGGRLQAFWKHGVQVWAPGSDQLLQELRDPTLTFRLLGSPRYGLGERNTEPGRGASDVERCLAMSPATCIFGLDILSPGLPASISAPYSLFSTVQPRGHFCFLIFIFTFYFGITFDSQRRCKNKCKNS</sequence>
<evidence type="ECO:0000256" key="1">
    <source>
        <dbReference type="ARBA" id="ARBA00005254"/>
    </source>
</evidence>
<dbReference type="Proteomes" id="UP000002254">
    <property type="component" value="Chromosome 1"/>
</dbReference>
<dbReference type="PANTHER" id="PTHR43149">
    <property type="entry name" value="ENOYL-COA HYDRATASE"/>
    <property type="match status" value="1"/>
</dbReference>
<reference evidence="5" key="3">
    <citation type="submission" date="2025-05" db="UniProtKB">
        <authorList>
            <consortium name="Ensembl"/>
        </authorList>
    </citation>
    <scope>IDENTIFICATION</scope>
</reference>
<protein>
    <submittedName>
        <fullName evidence="5">Mitogen-activated protein kinase kinase kinase kinase 1</fullName>
    </submittedName>
</protein>
<evidence type="ECO:0000313" key="4">
    <source>
        <dbReference type="Ensembl" id="ENSCAFP00000069173.1"/>
    </source>
</evidence>
<dbReference type="Pfam" id="PF00378">
    <property type="entry name" value="ECH_1"/>
    <property type="match status" value="1"/>
</dbReference>
<keyword evidence="3" id="KW-0472">Membrane</keyword>
<keyword evidence="3" id="KW-1133">Transmembrane helix</keyword>
<accession>A0A8C0S6G9</accession>
<dbReference type="GO" id="GO:0016853">
    <property type="term" value="F:isomerase activity"/>
    <property type="evidence" value="ECO:0007669"/>
    <property type="project" value="InterPro"/>
</dbReference>
<evidence type="ECO:0000256" key="3">
    <source>
        <dbReference type="SAM" id="Phobius"/>
    </source>
</evidence>
<dbReference type="CDD" id="cd06558">
    <property type="entry name" value="crotonase-like"/>
    <property type="match status" value="1"/>
</dbReference>